<name>A0A382MID6_9ZZZZ</name>
<sequence>IVTAEEHYVHGGLGSAVGLILGNNIPTPTENVALTQYAESGPPGELLKKYKLSSSAIEDSVEKVVSRKTKKTIS</sequence>
<organism evidence="2">
    <name type="scientific">marine metagenome</name>
    <dbReference type="NCBI Taxonomy" id="408172"/>
    <lineage>
        <taxon>unclassified sequences</taxon>
        <taxon>metagenomes</taxon>
        <taxon>ecological metagenomes</taxon>
    </lineage>
</organism>
<dbReference type="AlphaFoldDB" id="A0A382MID6"/>
<dbReference type="Gene3D" id="3.40.50.920">
    <property type="match status" value="1"/>
</dbReference>
<evidence type="ECO:0000259" key="1">
    <source>
        <dbReference type="Pfam" id="PF02780"/>
    </source>
</evidence>
<protein>
    <recommendedName>
        <fullName evidence="1">Transketolase C-terminal domain-containing protein</fullName>
    </recommendedName>
</protein>
<reference evidence="2" key="1">
    <citation type="submission" date="2018-05" db="EMBL/GenBank/DDBJ databases">
        <authorList>
            <person name="Lanie J.A."/>
            <person name="Ng W.-L."/>
            <person name="Kazmierczak K.M."/>
            <person name="Andrzejewski T.M."/>
            <person name="Davidsen T.M."/>
            <person name="Wayne K.J."/>
            <person name="Tettelin H."/>
            <person name="Glass J.I."/>
            <person name="Rusch D."/>
            <person name="Podicherti R."/>
            <person name="Tsui H.-C.T."/>
            <person name="Winkler M.E."/>
        </authorList>
    </citation>
    <scope>NUCLEOTIDE SEQUENCE</scope>
</reference>
<gene>
    <name evidence="2" type="ORF">METZ01_LOCUS301473</name>
</gene>
<dbReference type="InterPro" id="IPR033248">
    <property type="entry name" value="Transketolase_C"/>
</dbReference>
<proteinExistence type="predicted"/>
<dbReference type="InterPro" id="IPR009014">
    <property type="entry name" value="Transketo_C/PFOR_II"/>
</dbReference>
<feature type="domain" description="Transketolase C-terminal" evidence="1">
    <location>
        <begin position="1"/>
        <end position="57"/>
    </location>
</feature>
<evidence type="ECO:0000313" key="2">
    <source>
        <dbReference type="EMBL" id="SVC48619.1"/>
    </source>
</evidence>
<dbReference type="Pfam" id="PF02780">
    <property type="entry name" value="Transketolase_C"/>
    <property type="match status" value="1"/>
</dbReference>
<dbReference type="SUPFAM" id="SSF52922">
    <property type="entry name" value="TK C-terminal domain-like"/>
    <property type="match status" value="1"/>
</dbReference>
<accession>A0A382MID6</accession>
<dbReference type="EMBL" id="UINC01093860">
    <property type="protein sequence ID" value="SVC48619.1"/>
    <property type="molecule type" value="Genomic_DNA"/>
</dbReference>
<feature type="non-terminal residue" evidence="2">
    <location>
        <position position="1"/>
    </location>
</feature>